<dbReference type="PANTHER" id="PTHR10322">
    <property type="entry name" value="DNA POLYMERASE CATALYTIC SUBUNIT"/>
    <property type="match status" value="1"/>
</dbReference>
<keyword evidence="5 17" id="KW-0808">Transferase</keyword>
<dbReference type="InterPro" id="IPR042087">
    <property type="entry name" value="DNA_pol_B_thumb"/>
</dbReference>
<evidence type="ECO:0000256" key="1">
    <source>
        <dbReference type="ARBA" id="ARBA00000077"/>
    </source>
</evidence>
<dbReference type="RefSeq" id="YP_010801579.1">
    <property type="nucleotide sequence ID" value="NC_076966.1"/>
</dbReference>
<dbReference type="GeneID" id="80540293"/>
<dbReference type="PANTHER" id="PTHR10322:SF23">
    <property type="entry name" value="DNA POLYMERASE DELTA CATALYTIC SUBUNIT"/>
    <property type="match status" value="1"/>
</dbReference>
<feature type="domain" description="DNA-directed DNA polymerase family B exonuclease" evidence="20">
    <location>
        <begin position="249"/>
        <end position="490"/>
    </location>
</feature>
<dbReference type="Gene3D" id="3.30.342.10">
    <property type="entry name" value="DNA Polymerase, chain B, domain 1"/>
    <property type="match status" value="1"/>
</dbReference>
<keyword evidence="18" id="KW-1133">Transmembrane helix</keyword>
<keyword evidence="18" id="KW-0472">Membrane</keyword>
<keyword evidence="22" id="KW-1185">Reference proteome</keyword>
<dbReference type="InterPro" id="IPR023211">
    <property type="entry name" value="DNA_pol_palm_dom_sf"/>
</dbReference>
<dbReference type="Pfam" id="PF03104">
    <property type="entry name" value="DNA_pol_B_exo1"/>
    <property type="match status" value="1"/>
</dbReference>
<comment type="function">
    <text evidence="15">Replicates viral genomic DNA. The replication complex is composed of six viral proteins: the DNA polymerase, processivity factor, primase, primase-associated factor, helicase, and ssDNA-binding protein. Additionally, the polymerase contains an intrinsic ribonuclease H (RNase H) activity that specifically degrades RNA/DNA heteroduplexes or duplex DNA substrates in the 5' to 3' direction. Therefore, it can catalyze the excision of the RNA primers that initiate the synthesis of Okazaki fragments at a replication fork during viral DNA replication.</text>
</comment>
<evidence type="ECO:0000256" key="18">
    <source>
        <dbReference type="SAM" id="Phobius"/>
    </source>
</evidence>
<evidence type="ECO:0000313" key="21">
    <source>
        <dbReference type="EMBL" id="QEG54042.1"/>
    </source>
</evidence>
<evidence type="ECO:0000256" key="11">
    <source>
        <dbReference type="ARBA" id="ARBA00022932"/>
    </source>
</evidence>
<dbReference type="SMART" id="SM00486">
    <property type="entry name" value="POLBc"/>
    <property type="match status" value="1"/>
</dbReference>
<keyword evidence="18" id="KW-0812">Transmembrane</keyword>
<evidence type="ECO:0000256" key="5">
    <source>
        <dbReference type="ARBA" id="ARBA00022679"/>
    </source>
</evidence>
<comment type="similarity">
    <text evidence="3 17">Belongs to the DNA polymerase type-B family.</text>
</comment>
<dbReference type="InterPro" id="IPR036397">
    <property type="entry name" value="RNaseH_sf"/>
</dbReference>
<keyword evidence="6 17" id="KW-0548">Nucleotidyltransferase</keyword>
<keyword evidence="14" id="KW-0511">Multifunctional enzyme</keyword>
<evidence type="ECO:0000256" key="4">
    <source>
        <dbReference type="ARBA" id="ARBA00022562"/>
    </source>
</evidence>
<evidence type="ECO:0000256" key="9">
    <source>
        <dbReference type="ARBA" id="ARBA00022759"/>
    </source>
</evidence>
<accession>A0A5B9QZZ1</accession>
<keyword evidence="10" id="KW-0378">Hydrolase</keyword>
<evidence type="ECO:0000256" key="10">
    <source>
        <dbReference type="ARBA" id="ARBA00022801"/>
    </source>
</evidence>
<dbReference type="PRINTS" id="PR00106">
    <property type="entry name" value="DNAPOLB"/>
</dbReference>
<organism evidence="21 22">
    <name type="scientific">Cacatuid alphaherpesvirus 2</name>
    <dbReference type="NCBI Taxonomy" id="2604840"/>
    <lineage>
        <taxon>Viruses</taxon>
        <taxon>Duplodnaviria</taxon>
        <taxon>Heunggongvirae</taxon>
        <taxon>Peploviricota</taxon>
        <taxon>Herviviricetes</taxon>
        <taxon>Herpesvirales</taxon>
        <taxon>Orthoherpesviridae</taxon>
        <taxon>Alphaherpesvirinae</taxon>
        <taxon>Iltovirus</taxon>
        <taxon>Iltovirus cacatuidalpha2</taxon>
    </lineage>
</organism>
<name>A0A5B9QZZ1_9ALPH</name>
<dbReference type="GO" id="GO:0003677">
    <property type="term" value="F:DNA binding"/>
    <property type="evidence" value="ECO:0007669"/>
    <property type="project" value="UniProtKB-KW"/>
</dbReference>
<dbReference type="KEGG" id="vg:80540293"/>
<feature type="transmembrane region" description="Helical" evidence="18">
    <location>
        <begin position="1029"/>
        <end position="1047"/>
    </location>
</feature>
<dbReference type="Gene3D" id="3.90.1600.10">
    <property type="entry name" value="Palm domain of DNA polymerase"/>
    <property type="match status" value="1"/>
</dbReference>
<evidence type="ECO:0000256" key="17">
    <source>
        <dbReference type="RuleBase" id="RU000442"/>
    </source>
</evidence>
<dbReference type="Gene3D" id="3.30.420.10">
    <property type="entry name" value="Ribonuclease H-like superfamily/Ribonuclease H"/>
    <property type="match status" value="1"/>
</dbReference>
<dbReference type="InterPro" id="IPR012337">
    <property type="entry name" value="RNaseH-like_sf"/>
</dbReference>
<evidence type="ECO:0000256" key="12">
    <source>
        <dbReference type="ARBA" id="ARBA00023109"/>
    </source>
</evidence>
<dbReference type="InterPro" id="IPR017964">
    <property type="entry name" value="DNA-dir_DNA_pol_B_CS"/>
</dbReference>
<dbReference type="GO" id="GO:0003887">
    <property type="term" value="F:DNA-directed DNA polymerase activity"/>
    <property type="evidence" value="ECO:0007669"/>
    <property type="project" value="UniProtKB-KW"/>
</dbReference>
<dbReference type="SUPFAM" id="SSF53098">
    <property type="entry name" value="Ribonuclease H-like"/>
    <property type="match status" value="1"/>
</dbReference>
<dbReference type="EMBL" id="MK360902">
    <property type="protein sequence ID" value="QEG54042.1"/>
    <property type="molecule type" value="Genomic_DNA"/>
</dbReference>
<evidence type="ECO:0000256" key="3">
    <source>
        <dbReference type="ARBA" id="ARBA00005755"/>
    </source>
</evidence>
<comment type="subcellular location">
    <subcellularLocation>
        <location evidence="2">Host nucleus</location>
    </subcellularLocation>
</comment>
<dbReference type="GO" id="GO:0042025">
    <property type="term" value="C:host cell nucleus"/>
    <property type="evidence" value="ECO:0007669"/>
    <property type="project" value="UniProtKB-SubCell"/>
</dbReference>
<keyword evidence="12" id="KW-1194">Viral DNA replication</keyword>
<reference evidence="21" key="1">
    <citation type="journal article" date="2019" name="Vet. Microbiol.">
        <title>Disease surveillance in wild Victorian cacatuids reveals co-infection with multiple agents and detection of novel avian viruses.</title>
        <authorList>
            <person name="Sutherland M."/>
            <person name="Sarker S."/>
            <person name="Vaz P.K."/>
            <person name="Legione A.R."/>
            <person name="Devlin J.M."/>
            <person name="Macwhirter P.L."/>
            <person name="Whiteley P.L."/>
            <person name="Raidal S.R."/>
        </authorList>
    </citation>
    <scope>NUCLEOTIDE SEQUENCE</scope>
    <source>
        <strain evidence="21">97-0001</strain>
    </source>
</reference>
<protein>
    <recommendedName>
        <fullName evidence="17">DNA polymerase</fullName>
        <ecNumber evidence="17">2.7.7.7</ecNumber>
    </recommendedName>
</protein>
<keyword evidence="8" id="KW-0540">Nuclease</keyword>
<keyword evidence="9" id="KW-0255">Endonuclease</keyword>
<dbReference type="EC" id="2.7.7.7" evidence="17"/>
<dbReference type="SUPFAM" id="SSF56672">
    <property type="entry name" value="DNA/RNA polymerases"/>
    <property type="match status" value="1"/>
</dbReference>
<dbReference type="Pfam" id="PF00136">
    <property type="entry name" value="DNA_pol_B"/>
    <property type="match status" value="1"/>
</dbReference>
<keyword evidence="13 17" id="KW-0238">DNA-binding</keyword>
<proteinExistence type="inferred from homology"/>
<keyword evidence="4" id="KW-1048">Host nucleus</keyword>
<dbReference type="InterPro" id="IPR050240">
    <property type="entry name" value="DNA_pol_type-B"/>
</dbReference>
<dbReference type="InterPro" id="IPR006133">
    <property type="entry name" value="DNA-dir_DNA_pol_B_exonuc"/>
</dbReference>
<dbReference type="Gene3D" id="1.10.287.690">
    <property type="entry name" value="Helix hairpin bin"/>
    <property type="match status" value="1"/>
</dbReference>
<keyword evidence="11 17" id="KW-0239">DNA-directed DNA polymerase</keyword>
<evidence type="ECO:0000256" key="15">
    <source>
        <dbReference type="ARBA" id="ARBA00025601"/>
    </source>
</evidence>
<dbReference type="Gene3D" id="1.10.132.60">
    <property type="entry name" value="DNA polymerase family B, C-terminal domain"/>
    <property type="match status" value="1"/>
</dbReference>
<comment type="catalytic activity">
    <reaction evidence="16 17">
        <text>DNA(n) + a 2'-deoxyribonucleoside 5'-triphosphate = DNA(n+1) + diphosphate</text>
        <dbReference type="Rhea" id="RHEA:22508"/>
        <dbReference type="Rhea" id="RHEA-COMP:17339"/>
        <dbReference type="Rhea" id="RHEA-COMP:17340"/>
        <dbReference type="ChEBI" id="CHEBI:33019"/>
        <dbReference type="ChEBI" id="CHEBI:61560"/>
        <dbReference type="ChEBI" id="CHEBI:173112"/>
        <dbReference type="EC" id="2.7.7.7"/>
    </reaction>
</comment>
<sequence>MAGVGGFGVQKESLPLIGSGPNSRASYYTSIKEFTHICPRSLIDGQRYGTNINKCNELPAFIFNEKKVSMFSPDHDAWPRRMEFWPTATSRQQNCKERLRFHEFHVYDILESHESAQTCSAWLHPRFIKTLRPSGIILTLLGISACGKRVAVHVYGEQPYFYVKKTEMDAMANVNSPEELAHAMASCLRKCRMCKSTFSEATAESFNIDVVRRRDIYYYESQEDDYYLIKSCNAKYLSYICDNFCRGIKKYEGGVDTTTRFVVDHDFYSFGWYRFKPSWGPIQIRDAQHHATSANVEVNCTAENLEVIKDRTEWPDYKVLAFDIECKAGGSNDLAFPLAEHIEDLVVQISATSYSTLTRSAELEILFSLGTCQMPDDLAENVKVCECGSEFELILCFMTFLKQYSPEFVTGYNILGFDWNFLFTKMTTIYGMRLDGYGKMNSWGTFKVQNLVNTGRGKFRKVKINGIVNFDMFPIIHQKIKLCSYKLNNVAEAILGEKKKDLTYKDLPRLFAAGAEERGQIGAYCLQDSHLAAKLFLKLVPHMELSAVAKLACIPLPRAVSDGQQVRVFTCLLQRAGKMGVVLPEKTDKFLFTTYEEEEKPDTSRAVGYQGARVLDPEIGFHVEPVMVFDFSSLYPSIMQSNNLCYSTMTHNENALTGLEEEKDYMRIEVQGRIFFFVRQHIRKSLLAELLTDWLAMRKSIRAKIPLVDTEDEKLLLDMQQIAIKTICNSVYGFTGVMNGMLPCIEVAATTTAIGREMLLKTKNYIETRWSEYTAIRGYFPGVETDYDGSEEYSVSVIYGDTDSVFVKFKGVSANSLVAGGDKMACEITDALFNRPVKLECEKVFTKLLLIAKKKYIGVVHTGKMMMKGVDMVRKSNCRFVNDTARALINLLFYDEDVAAAAAAISVQGVNILELPRGLTKLGVRMRQAHQSVNGPNINIRDFVMSSELSKAPEYYSSPRISHLTVYRKKIARNEEPPQVKDRIEYVIIEPGQTVPGDPFKEKETSLVSSIAEDPNWVETHKMRINTDYYFSALMGALGVTFNAIFGNSKTAQMVMRSFIPDEFSYSAKMREIIEKNSNTFVSLTER</sequence>
<evidence type="ECO:0000256" key="16">
    <source>
        <dbReference type="ARBA" id="ARBA00049244"/>
    </source>
</evidence>
<evidence type="ECO:0000256" key="7">
    <source>
        <dbReference type="ARBA" id="ARBA00022705"/>
    </source>
</evidence>
<keyword evidence="7 17" id="KW-0235">DNA replication</keyword>
<dbReference type="GO" id="GO:0004523">
    <property type="term" value="F:RNA-DNA hybrid ribonuclease activity"/>
    <property type="evidence" value="ECO:0007669"/>
    <property type="project" value="UniProtKB-EC"/>
</dbReference>
<evidence type="ECO:0000256" key="14">
    <source>
        <dbReference type="ARBA" id="ARBA00023268"/>
    </source>
</evidence>
<feature type="domain" description="DNA-directed DNA polymerase family B multifunctional" evidence="19">
    <location>
        <begin position="554"/>
        <end position="1044"/>
    </location>
</feature>
<evidence type="ECO:0000256" key="8">
    <source>
        <dbReference type="ARBA" id="ARBA00022722"/>
    </source>
</evidence>
<evidence type="ECO:0000259" key="20">
    <source>
        <dbReference type="Pfam" id="PF03104"/>
    </source>
</evidence>
<evidence type="ECO:0000313" key="22">
    <source>
        <dbReference type="Proteomes" id="UP001144437"/>
    </source>
</evidence>
<dbReference type="GO" id="GO:0039693">
    <property type="term" value="P:viral DNA genome replication"/>
    <property type="evidence" value="ECO:0007669"/>
    <property type="project" value="UniProtKB-KW"/>
</dbReference>
<dbReference type="InterPro" id="IPR043502">
    <property type="entry name" value="DNA/RNA_pol_sf"/>
</dbReference>
<dbReference type="PROSITE" id="PS00116">
    <property type="entry name" value="DNA_POLYMERASE_B"/>
    <property type="match status" value="1"/>
</dbReference>
<evidence type="ECO:0000259" key="19">
    <source>
        <dbReference type="Pfam" id="PF00136"/>
    </source>
</evidence>
<comment type="catalytic activity">
    <reaction evidence="1">
        <text>Endonucleolytic cleavage to 5'-phosphomonoester.</text>
        <dbReference type="EC" id="3.1.26.4"/>
    </reaction>
</comment>
<dbReference type="InterPro" id="IPR006134">
    <property type="entry name" value="DNA-dir_DNA_pol_B_multi_dom"/>
</dbReference>
<dbReference type="GO" id="GO:0000166">
    <property type="term" value="F:nucleotide binding"/>
    <property type="evidence" value="ECO:0007669"/>
    <property type="project" value="InterPro"/>
</dbReference>
<evidence type="ECO:0000256" key="6">
    <source>
        <dbReference type="ARBA" id="ARBA00022695"/>
    </source>
</evidence>
<evidence type="ECO:0000256" key="13">
    <source>
        <dbReference type="ARBA" id="ARBA00023125"/>
    </source>
</evidence>
<evidence type="ECO:0000256" key="2">
    <source>
        <dbReference type="ARBA" id="ARBA00004147"/>
    </source>
</evidence>
<dbReference type="GO" id="GO:0006261">
    <property type="term" value="P:DNA-templated DNA replication"/>
    <property type="evidence" value="ECO:0007669"/>
    <property type="project" value="TreeGrafter"/>
</dbReference>
<dbReference type="InterPro" id="IPR006172">
    <property type="entry name" value="DNA-dir_DNA_pol_B"/>
</dbReference>
<dbReference type="Proteomes" id="UP001144437">
    <property type="component" value="Segment"/>
</dbReference>